<comment type="caution">
    <text evidence="1">The sequence shown here is derived from an EMBL/GenBank/DDBJ whole genome shotgun (WGS) entry which is preliminary data.</text>
</comment>
<dbReference type="PANTHER" id="PTHR30619">
    <property type="entry name" value="DNA INTERNALIZATION/COMPETENCE PROTEIN COMEC/REC2"/>
    <property type="match status" value="1"/>
</dbReference>
<dbReference type="EMBL" id="JACHGW010000001">
    <property type="protein sequence ID" value="MBB6049332.1"/>
    <property type="molecule type" value="Genomic_DNA"/>
</dbReference>
<evidence type="ECO:0000313" key="1">
    <source>
        <dbReference type="EMBL" id="MBB6049332.1"/>
    </source>
</evidence>
<accession>A0A7W9SME8</accession>
<proteinExistence type="predicted"/>
<dbReference type="Gene3D" id="3.60.15.10">
    <property type="entry name" value="Ribonuclease Z/Hydroxyacylglutathione hydrolase-like"/>
    <property type="match status" value="1"/>
</dbReference>
<dbReference type="PANTHER" id="PTHR30619:SF1">
    <property type="entry name" value="RECOMBINATION PROTEIN 2"/>
    <property type="match status" value="1"/>
</dbReference>
<protein>
    <submittedName>
        <fullName evidence="1">Competence protein ComEC</fullName>
    </submittedName>
</protein>
<dbReference type="InterPro" id="IPR036866">
    <property type="entry name" value="RibonucZ/Hydroxyglut_hydro"/>
</dbReference>
<organism evidence="1 2">
    <name type="scientific">Armatimonas rosea</name>
    <dbReference type="NCBI Taxonomy" id="685828"/>
    <lineage>
        <taxon>Bacteria</taxon>
        <taxon>Bacillati</taxon>
        <taxon>Armatimonadota</taxon>
        <taxon>Armatimonadia</taxon>
        <taxon>Armatimonadales</taxon>
        <taxon>Armatimonadaceae</taxon>
        <taxon>Armatimonas</taxon>
    </lineage>
</organism>
<dbReference type="AlphaFoldDB" id="A0A7W9SME8"/>
<dbReference type="Proteomes" id="UP000520814">
    <property type="component" value="Unassembled WGS sequence"/>
</dbReference>
<keyword evidence="2" id="KW-1185">Reference proteome</keyword>
<gene>
    <name evidence="1" type="ORF">HNQ39_001094</name>
</gene>
<sequence>MARHRRWGLLALVLLLGALSLGLGIALRRPSGATRLPPLPPRALIVAYLKVGHGEASWVKTADGRFLVIGAGPVGSGAHIAETLRAAGAKQIDLLVLPYAYSEALGGALELVAQFPIKAALEVGGPLVNQRQRETRAALLQRKIPVQVARAGHAFDLGHGGRLDILFPHEPLVSRTPVAPNNAIVLRLTWGQTHFLWEGGLEEAGEQAFLGLGYELTADVLRVARFGNAGASTPELLREVQPRFVVISADDKDGELPAPATLERLTATGATLLRTDRSPSDLFFFSDGQTVEQAR</sequence>
<evidence type="ECO:0000313" key="2">
    <source>
        <dbReference type="Proteomes" id="UP000520814"/>
    </source>
</evidence>
<dbReference type="SUPFAM" id="SSF56281">
    <property type="entry name" value="Metallo-hydrolase/oxidoreductase"/>
    <property type="match status" value="1"/>
</dbReference>
<reference evidence="1 2" key="1">
    <citation type="submission" date="2020-08" db="EMBL/GenBank/DDBJ databases">
        <title>Genomic Encyclopedia of Type Strains, Phase IV (KMG-IV): sequencing the most valuable type-strain genomes for metagenomic binning, comparative biology and taxonomic classification.</title>
        <authorList>
            <person name="Goeker M."/>
        </authorList>
    </citation>
    <scope>NUCLEOTIDE SEQUENCE [LARGE SCALE GENOMIC DNA]</scope>
    <source>
        <strain evidence="1 2">DSM 23562</strain>
    </source>
</reference>
<dbReference type="RefSeq" id="WP_184192943.1">
    <property type="nucleotide sequence ID" value="NZ_JACHGW010000001.1"/>
</dbReference>
<name>A0A7W9SME8_ARMRO</name>
<dbReference type="InterPro" id="IPR052159">
    <property type="entry name" value="Competence_DNA_uptake"/>
</dbReference>